<feature type="transmembrane region" description="Helical" evidence="11">
    <location>
        <begin position="103"/>
        <end position="122"/>
    </location>
</feature>
<feature type="transmembrane region" description="Helical" evidence="11">
    <location>
        <begin position="185"/>
        <end position="204"/>
    </location>
</feature>
<feature type="transmembrane region" description="Helical" evidence="11">
    <location>
        <begin position="422"/>
        <end position="441"/>
    </location>
</feature>
<comment type="similarity">
    <text evidence="2">Belongs to the sodium:solute symporter (SSF) (TC 2.A.21) family.</text>
</comment>
<dbReference type="PANTHER" id="PTHR42985">
    <property type="entry name" value="SODIUM-COUPLED MONOCARBOXYLATE TRANSPORTER"/>
    <property type="match status" value="1"/>
</dbReference>
<evidence type="ECO:0000256" key="4">
    <source>
        <dbReference type="ARBA" id="ARBA00022475"/>
    </source>
</evidence>
<dbReference type="PANTHER" id="PTHR42985:SF47">
    <property type="entry name" value="INTEGRAL MEMBRANE TRANSPORT PROTEIN"/>
    <property type="match status" value="1"/>
</dbReference>
<dbReference type="Pfam" id="PF00474">
    <property type="entry name" value="SSF"/>
    <property type="match status" value="1"/>
</dbReference>
<evidence type="ECO:0000256" key="7">
    <source>
        <dbReference type="ARBA" id="ARBA00023053"/>
    </source>
</evidence>
<evidence type="ECO:0000256" key="2">
    <source>
        <dbReference type="ARBA" id="ARBA00006434"/>
    </source>
</evidence>
<evidence type="ECO:0000313" key="12">
    <source>
        <dbReference type="EMBL" id="SVA62958.1"/>
    </source>
</evidence>
<dbReference type="CDD" id="cd11493">
    <property type="entry name" value="SLC5sbd_NIS-like_u1"/>
    <property type="match status" value="1"/>
</dbReference>
<feature type="transmembrane region" description="Helical" evidence="11">
    <location>
        <begin position="367"/>
        <end position="386"/>
    </location>
</feature>
<keyword evidence="7" id="KW-0915">Sodium</keyword>
<evidence type="ECO:0000256" key="11">
    <source>
        <dbReference type="SAM" id="Phobius"/>
    </source>
</evidence>
<feature type="transmembrane region" description="Helical" evidence="11">
    <location>
        <begin position="276"/>
        <end position="296"/>
    </location>
</feature>
<comment type="subcellular location">
    <subcellularLocation>
        <location evidence="1">Cell membrane</location>
        <topology evidence="1">Multi-pass membrane protein</topology>
    </subcellularLocation>
</comment>
<dbReference type="InterPro" id="IPR001734">
    <property type="entry name" value="Na/solute_symporter"/>
</dbReference>
<organism evidence="12">
    <name type="scientific">marine metagenome</name>
    <dbReference type="NCBI Taxonomy" id="408172"/>
    <lineage>
        <taxon>unclassified sequences</taxon>
        <taxon>metagenomes</taxon>
        <taxon>ecological metagenomes</taxon>
    </lineage>
</organism>
<evidence type="ECO:0000256" key="5">
    <source>
        <dbReference type="ARBA" id="ARBA00022692"/>
    </source>
</evidence>
<dbReference type="Gene3D" id="1.20.1730.10">
    <property type="entry name" value="Sodium/glucose cotransporter"/>
    <property type="match status" value="1"/>
</dbReference>
<keyword evidence="10" id="KW-0739">Sodium transport</keyword>
<proteinExistence type="inferred from homology"/>
<dbReference type="PROSITE" id="PS50283">
    <property type="entry name" value="NA_SOLUT_SYMP_3"/>
    <property type="match status" value="1"/>
</dbReference>
<evidence type="ECO:0000256" key="8">
    <source>
        <dbReference type="ARBA" id="ARBA00023065"/>
    </source>
</evidence>
<sequence>MFSIVATETSVLTFISIPGIAYRGNWVFLQLAFGYILGRVLVSFLFLPKYFESGITSIYEIIGNRFGTDIQKVASGVFLVTRLLADGIRFLATAVIVQVVTGWTLPVAVLVIGIITLVYSLLGGIRTIVWIDSFQFFIYLAGGIITIFYILSHSTDSAGDILFSLSEIGKTQILNFSGDFMMDPYYFISAVIGGTFLSLSSHGVDYMMVQRVLGTKDLRSGQKAMIGSGIFVMLQFGIFLLAGSLIFHYFDGVALQKDREFSSFIVDHLPTGLRGLLLAGILSAAMSTLSSSINSLASSTIVDWFGGKSSLRTSRFVSFFWATVLIGIALIFDESDSAIVIIGLQIASFTYGGLLGLFILSKLNRKFSSLSLIVGLVSSCLIVFYLKHIGLAWTWFILASVMVNITMAYISEAFLKPTVTKISAVLVFLISVSVFYSSFFMPNHPKEEYPDSKLIASILDNLDDRYDPVIKNPEKFRCQIIYTMIERDD</sequence>
<feature type="transmembrane region" description="Helical" evidence="11">
    <location>
        <begin position="225"/>
        <end position="250"/>
    </location>
</feature>
<dbReference type="EMBL" id="UINC01014834">
    <property type="protein sequence ID" value="SVA62958.1"/>
    <property type="molecule type" value="Genomic_DNA"/>
</dbReference>
<evidence type="ECO:0000256" key="10">
    <source>
        <dbReference type="ARBA" id="ARBA00023201"/>
    </source>
</evidence>
<feature type="non-terminal residue" evidence="12">
    <location>
        <position position="489"/>
    </location>
</feature>
<reference evidence="12" key="1">
    <citation type="submission" date="2018-05" db="EMBL/GenBank/DDBJ databases">
        <authorList>
            <person name="Lanie J.A."/>
            <person name="Ng W.-L."/>
            <person name="Kazmierczak K.M."/>
            <person name="Andrzejewski T.M."/>
            <person name="Davidsen T.M."/>
            <person name="Wayne K.J."/>
            <person name="Tettelin H."/>
            <person name="Glass J.I."/>
            <person name="Rusch D."/>
            <person name="Podicherti R."/>
            <person name="Tsui H.-C.T."/>
            <person name="Winkler M.E."/>
        </authorList>
    </citation>
    <scope>NUCLEOTIDE SEQUENCE</scope>
</reference>
<keyword evidence="9 11" id="KW-0472">Membrane</keyword>
<evidence type="ECO:0008006" key="13">
    <source>
        <dbReference type="Google" id="ProtNLM"/>
    </source>
</evidence>
<feature type="transmembrane region" description="Helical" evidence="11">
    <location>
        <begin position="392"/>
        <end position="410"/>
    </location>
</feature>
<dbReference type="GO" id="GO:0006814">
    <property type="term" value="P:sodium ion transport"/>
    <property type="evidence" value="ECO:0007669"/>
    <property type="project" value="UniProtKB-KW"/>
</dbReference>
<dbReference type="AlphaFoldDB" id="A0A381XE15"/>
<feature type="transmembrane region" description="Helical" evidence="11">
    <location>
        <begin position="338"/>
        <end position="360"/>
    </location>
</feature>
<keyword evidence="6 11" id="KW-1133">Transmembrane helix</keyword>
<gene>
    <name evidence="12" type="ORF">METZ01_LOCUS115812</name>
</gene>
<keyword evidence="3" id="KW-0813">Transport</keyword>
<evidence type="ECO:0000256" key="3">
    <source>
        <dbReference type="ARBA" id="ARBA00022448"/>
    </source>
</evidence>
<dbReference type="InterPro" id="IPR051163">
    <property type="entry name" value="Sodium:Solute_Symporter_SSF"/>
</dbReference>
<dbReference type="GO" id="GO:0015293">
    <property type="term" value="F:symporter activity"/>
    <property type="evidence" value="ECO:0007669"/>
    <property type="project" value="TreeGrafter"/>
</dbReference>
<keyword evidence="5 11" id="KW-0812">Transmembrane</keyword>
<accession>A0A381XE15</accession>
<protein>
    <recommendedName>
        <fullName evidence="13">Sodium:solute symporter</fullName>
    </recommendedName>
</protein>
<keyword evidence="4" id="KW-1003">Cell membrane</keyword>
<name>A0A381XE15_9ZZZZ</name>
<feature type="transmembrane region" description="Helical" evidence="11">
    <location>
        <begin position="26"/>
        <end position="47"/>
    </location>
</feature>
<keyword evidence="8" id="KW-0406">Ion transport</keyword>
<dbReference type="GO" id="GO:0005886">
    <property type="term" value="C:plasma membrane"/>
    <property type="evidence" value="ECO:0007669"/>
    <property type="project" value="UniProtKB-SubCell"/>
</dbReference>
<dbReference type="InterPro" id="IPR038377">
    <property type="entry name" value="Na/Glc_symporter_sf"/>
</dbReference>
<evidence type="ECO:0000256" key="9">
    <source>
        <dbReference type="ARBA" id="ARBA00023136"/>
    </source>
</evidence>
<feature type="transmembrane region" description="Helical" evidence="11">
    <location>
        <begin position="134"/>
        <end position="152"/>
    </location>
</feature>
<feature type="transmembrane region" description="Helical" evidence="11">
    <location>
        <begin position="316"/>
        <end position="332"/>
    </location>
</feature>
<evidence type="ECO:0000256" key="6">
    <source>
        <dbReference type="ARBA" id="ARBA00022989"/>
    </source>
</evidence>
<evidence type="ECO:0000256" key="1">
    <source>
        <dbReference type="ARBA" id="ARBA00004651"/>
    </source>
</evidence>